<dbReference type="GO" id="GO:0004788">
    <property type="term" value="F:thiamine diphosphokinase activity"/>
    <property type="evidence" value="ECO:0007669"/>
    <property type="project" value="UniProtKB-UniRule"/>
</dbReference>
<evidence type="ECO:0000256" key="4">
    <source>
        <dbReference type="ARBA" id="ARBA00022741"/>
    </source>
</evidence>
<reference evidence="11" key="1">
    <citation type="journal article" date="2016" name="Proc. Natl. Acad. Sci. U.S.A.">
        <title>Comparative genomics of biotechnologically important yeasts.</title>
        <authorList>
            <person name="Riley R."/>
            <person name="Haridas S."/>
            <person name="Wolfe K.H."/>
            <person name="Lopes M.R."/>
            <person name="Hittinger C.T."/>
            <person name="Goeker M."/>
            <person name="Salamov A.A."/>
            <person name="Wisecaver J.H."/>
            <person name="Long T.M."/>
            <person name="Calvey C.H."/>
            <person name="Aerts A.L."/>
            <person name="Barry K.W."/>
            <person name="Choi C."/>
            <person name="Clum A."/>
            <person name="Coughlan A.Y."/>
            <person name="Deshpande S."/>
            <person name="Douglass A.P."/>
            <person name="Hanson S.J."/>
            <person name="Klenk H.-P."/>
            <person name="LaButti K.M."/>
            <person name="Lapidus A."/>
            <person name="Lindquist E.A."/>
            <person name="Lipzen A.M."/>
            <person name="Meier-Kolthoff J.P."/>
            <person name="Ohm R.A."/>
            <person name="Otillar R.P."/>
            <person name="Pangilinan J.L."/>
            <person name="Peng Y."/>
            <person name="Rokas A."/>
            <person name="Rosa C.A."/>
            <person name="Scheuner C."/>
            <person name="Sibirny A.A."/>
            <person name="Slot J.C."/>
            <person name="Stielow J.B."/>
            <person name="Sun H."/>
            <person name="Kurtzman C.P."/>
            <person name="Blackwell M."/>
            <person name="Grigoriev I.V."/>
            <person name="Jeffries T.W."/>
        </authorList>
    </citation>
    <scope>NUCLEOTIDE SEQUENCE [LARGE SCALE GENOMIC DNA]</scope>
    <source>
        <strain evidence="11">NRRL Y-1626</strain>
    </source>
</reference>
<feature type="domain" description="Thiamin pyrophosphokinase thiamin-binding" evidence="9">
    <location>
        <begin position="259"/>
        <end position="298"/>
    </location>
</feature>
<evidence type="ECO:0000259" key="8">
    <source>
        <dbReference type="Pfam" id="PF04263"/>
    </source>
</evidence>
<keyword evidence="6 7" id="KW-0067">ATP-binding</keyword>
<comment type="similarity">
    <text evidence="2 7">Belongs to the thiamine pyrophosphokinase family.</text>
</comment>
<dbReference type="CDD" id="cd07995">
    <property type="entry name" value="TPK"/>
    <property type="match status" value="1"/>
</dbReference>
<dbReference type="Proteomes" id="UP000092321">
    <property type="component" value="Unassembled WGS sequence"/>
</dbReference>
<feature type="domain" description="Thiamin pyrophosphokinase catalytic" evidence="8">
    <location>
        <begin position="59"/>
        <end position="209"/>
    </location>
</feature>
<dbReference type="Gene3D" id="2.60.120.320">
    <property type="entry name" value="Thiamin pyrophosphokinase, thiamin-binding domain"/>
    <property type="match status" value="1"/>
</dbReference>
<evidence type="ECO:0000256" key="6">
    <source>
        <dbReference type="ARBA" id="ARBA00022840"/>
    </source>
</evidence>
<protein>
    <recommendedName>
        <fullName evidence="7">Thiamine pyrophosphokinase</fullName>
        <ecNumber evidence="7">2.7.6.2</ecNumber>
    </recommendedName>
</protein>
<evidence type="ECO:0000256" key="5">
    <source>
        <dbReference type="ARBA" id="ARBA00022777"/>
    </source>
</evidence>
<dbReference type="AlphaFoldDB" id="A0A1B7TAH5"/>
<keyword evidence="4 7" id="KW-0547">Nucleotide-binding</keyword>
<evidence type="ECO:0000256" key="7">
    <source>
        <dbReference type="PIRNR" id="PIRNR031057"/>
    </source>
</evidence>
<name>A0A1B7TAH5_9ASCO</name>
<keyword evidence="5 7" id="KW-0418">Kinase</keyword>
<accession>A0A1B7TAH5</accession>
<evidence type="ECO:0000259" key="9">
    <source>
        <dbReference type="Pfam" id="PF04265"/>
    </source>
</evidence>
<dbReference type="GO" id="GO:0009229">
    <property type="term" value="P:thiamine diphosphate biosynthetic process"/>
    <property type="evidence" value="ECO:0007669"/>
    <property type="project" value="UniProtKB-UniRule"/>
</dbReference>
<dbReference type="GO" id="GO:0030975">
    <property type="term" value="F:thiamine binding"/>
    <property type="evidence" value="ECO:0007669"/>
    <property type="project" value="UniProtKB-UniRule"/>
</dbReference>
<dbReference type="PIRSF" id="PIRSF031057">
    <property type="entry name" value="Thiamin_pyrophosphokinase"/>
    <property type="match status" value="1"/>
</dbReference>
<dbReference type="InterPro" id="IPR006282">
    <property type="entry name" value="Thi_PPkinase"/>
</dbReference>
<comment type="pathway">
    <text evidence="1 7">Cofactor biosynthesis; thiamine diphosphate biosynthesis; thiamine diphosphate from thiamine: step 1/1.</text>
</comment>
<evidence type="ECO:0000256" key="1">
    <source>
        <dbReference type="ARBA" id="ARBA00005078"/>
    </source>
</evidence>
<keyword evidence="3 7" id="KW-0808">Transferase</keyword>
<evidence type="ECO:0000313" key="10">
    <source>
        <dbReference type="EMBL" id="OBA25744.1"/>
    </source>
</evidence>
<dbReference type="Gene3D" id="3.40.50.10240">
    <property type="entry name" value="Thiamin pyrophosphokinase, catalytic domain"/>
    <property type="match status" value="1"/>
</dbReference>
<evidence type="ECO:0000313" key="11">
    <source>
        <dbReference type="Proteomes" id="UP000092321"/>
    </source>
</evidence>
<evidence type="ECO:0000256" key="3">
    <source>
        <dbReference type="ARBA" id="ARBA00022679"/>
    </source>
</evidence>
<proteinExistence type="inferred from homology"/>
<sequence>MANDSLFELANNDKLVLVKPNESRNVLDINTIFHKPADDETYQGLLILNQDITINYKVFEKIWNSSKIKICGDGGIQRLYKYTVKNEDIKQEFIPDYLIGDFDSLELEIKEYYYKKGTIVIKQETQLSSDLSKAISVYKLSFINVLDKIIDRNVDNFNIEIFDGIHKLDHENKELFEKTASEKDFRLIVLSGLGGRIDQCIQNMSHLYHDWLNLPSSLNIIPKMIFVNKVDLVFKVPKGGFYVTWPKSWKYGNFLKNGGILPIGEPNRINYSLGFKWDVKNFKTSMINGFVSSSNRFSCATGCYTDAEKDIIINIELDYEKIADF</sequence>
<dbReference type="Pfam" id="PF04265">
    <property type="entry name" value="TPK_B1_binding"/>
    <property type="match status" value="1"/>
</dbReference>
<dbReference type="UniPathway" id="UPA00060">
    <property type="reaction ID" value="UER00597"/>
</dbReference>
<dbReference type="GO" id="GO:0016301">
    <property type="term" value="F:kinase activity"/>
    <property type="evidence" value="ECO:0007669"/>
    <property type="project" value="UniProtKB-UniRule"/>
</dbReference>
<dbReference type="OrthoDB" id="25149at2759"/>
<dbReference type="EMBL" id="LXPE01000048">
    <property type="protein sequence ID" value="OBA25744.1"/>
    <property type="molecule type" value="Genomic_DNA"/>
</dbReference>
<dbReference type="GO" id="GO:0006772">
    <property type="term" value="P:thiamine metabolic process"/>
    <property type="evidence" value="ECO:0007669"/>
    <property type="project" value="InterPro"/>
</dbReference>
<comment type="caution">
    <text evidence="10">The sequence shown here is derived from an EMBL/GenBank/DDBJ whole genome shotgun (WGS) entry which is preliminary data.</text>
</comment>
<dbReference type="SUPFAM" id="SSF63999">
    <property type="entry name" value="Thiamin pyrophosphokinase, catalytic domain"/>
    <property type="match status" value="1"/>
</dbReference>
<keyword evidence="11" id="KW-1185">Reference proteome</keyword>
<dbReference type="Pfam" id="PF04263">
    <property type="entry name" value="TPK_catalytic"/>
    <property type="match status" value="1"/>
</dbReference>
<dbReference type="InterPro" id="IPR007371">
    <property type="entry name" value="TPK_catalytic"/>
</dbReference>
<evidence type="ECO:0000256" key="2">
    <source>
        <dbReference type="ARBA" id="ARBA00006785"/>
    </source>
</evidence>
<dbReference type="SUPFAM" id="SSF63862">
    <property type="entry name" value="Thiamin pyrophosphokinase, substrate-binding domain"/>
    <property type="match status" value="1"/>
</dbReference>
<dbReference type="GO" id="GO:0005524">
    <property type="term" value="F:ATP binding"/>
    <property type="evidence" value="ECO:0007669"/>
    <property type="project" value="UniProtKB-UniRule"/>
</dbReference>
<comment type="catalytic activity">
    <reaction evidence="7">
        <text>thiamine + ATP = thiamine diphosphate + AMP + H(+)</text>
        <dbReference type="Rhea" id="RHEA:11576"/>
        <dbReference type="ChEBI" id="CHEBI:15378"/>
        <dbReference type="ChEBI" id="CHEBI:18385"/>
        <dbReference type="ChEBI" id="CHEBI:30616"/>
        <dbReference type="ChEBI" id="CHEBI:58937"/>
        <dbReference type="ChEBI" id="CHEBI:456215"/>
    </reaction>
</comment>
<dbReference type="InterPro" id="IPR007373">
    <property type="entry name" value="Thiamin_PyroPKinase_B1-bd"/>
</dbReference>
<dbReference type="InterPro" id="IPR036371">
    <property type="entry name" value="TPK_B1-bd_sf"/>
</dbReference>
<dbReference type="PANTHER" id="PTHR13622">
    <property type="entry name" value="THIAMIN PYROPHOSPHOKINASE"/>
    <property type="match status" value="1"/>
</dbReference>
<dbReference type="InterPro" id="IPR016966">
    <property type="entry name" value="Thiamin_pyrophosphokinase_euk"/>
</dbReference>
<dbReference type="PANTHER" id="PTHR13622:SF8">
    <property type="entry name" value="THIAMIN PYROPHOSPHOKINASE 1"/>
    <property type="match status" value="1"/>
</dbReference>
<dbReference type="InterPro" id="IPR036759">
    <property type="entry name" value="TPK_catalytic_sf"/>
</dbReference>
<organism evidence="10 11">
    <name type="scientific">Hanseniaspora valbyensis NRRL Y-1626</name>
    <dbReference type="NCBI Taxonomy" id="766949"/>
    <lineage>
        <taxon>Eukaryota</taxon>
        <taxon>Fungi</taxon>
        <taxon>Dikarya</taxon>
        <taxon>Ascomycota</taxon>
        <taxon>Saccharomycotina</taxon>
        <taxon>Saccharomycetes</taxon>
        <taxon>Saccharomycodales</taxon>
        <taxon>Saccharomycodaceae</taxon>
        <taxon>Hanseniaspora</taxon>
    </lineage>
</organism>
<dbReference type="EC" id="2.7.6.2" evidence="7"/>
<gene>
    <name evidence="10" type="ORF">HANVADRAFT_26458</name>
</gene>